<dbReference type="CDD" id="cd02440">
    <property type="entry name" value="AdoMet_MTases"/>
    <property type="match status" value="1"/>
</dbReference>
<comment type="caution">
    <text evidence="2">The sequence shown here is derived from an EMBL/GenBank/DDBJ whole genome shotgun (WGS) entry which is preliminary data.</text>
</comment>
<protein>
    <submittedName>
        <fullName evidence="2">Probable Methyltransferase</fullName>
    </submittedName>
</protein>
<dbReference type="InterPro" id="IPR029063">
    <property type="entry name" value="SAM-dependent_MTases_sf"/>
</dbReference>
<dbReference type="SUPFAM" id="SSF53335">
    <property type="entry name" value="S-adenosyl-L-methionine-dependent methyltransferases"/>
    <property type="match status" value="1"/>
</dbReference>
<dbReference type="RefSeq" id="WP_108958549.1">
    <property type="nucleotide sequence ID" value="NZ_BFAZ01000003.1"/>
</dbReference>
<feature type="domain" description="Methyltransferase" evidence="1">
    <location>
        <begin position="59"/>
        <end position="171"/>
    </location>
</feature>
<dbReference type="Gene3D" id="3.40.50.150">
    <property type="entry name" value="Vaccinia Virus protein VP39"/>
    <property type="match status" value="1"/>
</dbReference>
<evidence type="ECO:0000259" key="1">
    <source>
        <dbReference type="Pfam" id="PF13847"/>
    </source>
</evidence>
<dbReference type="AlphaFoldDB" id="A0A2P2D9L1"/>
<dbReference type="EMBL" id="BFAZ01000003">
    <property type="protein sequence ID" value="GBF41329.1"/>
    <property type="molecule type" value="Genomic_DNA"/>
</dbReference>
<name>A0A2P2D9L1_9LEPT</name>
<gene>
    <name evidence="2" type="ORF">LPTSP2_06010</name>
</gene>
<dbReference type="Proteomes" id="UP000245206">
    <property type="component" value="Unassembled WGS sequence"/>
</dbReference>
<evidence type="ECO:0000313" key="2">
    <source>
        <dbReference type="EMBL" id="GBF41329.1"/>
    </source>
</evidence>
<keyword evidence="3" id="KW-1185">Reference proteome</keyword>
<accession>A0A2P2D9L1</accession>
<proteinExistence type="predicted"/>
<reference evidence="3" key="1">
    <citation type="journal article" date="2019" name="Microbiol. Immunol.">
        <title>Molecular and phenotypic characterization of Leptospira johnsonii sp. nov., Leptospira ellinghausenii sp. nov. and Leptospira ryugenii sp. nov. isolated from soil and water in Japan.</title>
        <authorList>
            <person name="Masuzawa T."/>
            <person name="Saito M."/>
            <person name="Nakao R."/>
            <person name="Nikaido Y."/>
            <person name="Matsumoto M."/>
            <person name="Ogawa M."/>
            <person name="Yokoyama M."/>
            <person name="Hidaka Y."/>
            <person name="Tomita J."/>
            <person name="Sakakibara K."/>
            <person name="Suzuki K."/>
            <person name="Yasuda S."/>
            <person name="Sato H."/>
            <person name="Yamaguchi M."/>
            <person name="Yoshida S.I."/>
            <person name="Koizumi N."/>
            <person name="Kawamura Y."/>
        </authorList>
    </citation>
    <scope>NUCLEOTIDE SEQUENCE [LARGE SCALE GENOMIC DNA]</scope>
    <source>
        <strain evidence="3">E18</strain>
    </source>
</reference>
<dbReference type="Pfam" id="PF13847">
    <property type="entry name" value="Methyltransf_31"/>
    <property type="match status" value="1"/>
</dbReference>
<dbReference type="GO" id="GO:0008168">
    <property type="term" value="F:methyltransferase activity"/>
    <property type="evidence" value="ECO:0007669"/>
    <property type="project" value="UniProtKB-KW"/>
</dbReference>
<dbReference type="InterPro" id="IPR025714">
    <property type="entry name" value="Methyltranfer_dom"/>
</dbReference>
<dbReference type="OrthoDB" id="9789123at2"/>
<sequence>MKYASKNEYWVDPNTGNPRYDFEEMYKDLSDPWGCEEKNSSITNRLFLELLLDENSSYNRILDLGSGKGSLSDLFYKKYLALLNARNSVNQSNPKIELNQISPFEMYGLEYSELAVDEAKKLNQNIKFQTFDLLNSTSIPYQDIDLVILSEVLWYLVSDLSTVFKKIHQCMRVDQERRSILAIHQYFPGDQKYFRNFLDGETGFDSFIKKEGLFETEDKVKFFHKNGDSVLLYKLTKL</sequence>
<keyword evidence="2" id="KW-0489">Methyltransferase</keyword>
<keyword evidence="2" id="KW-0808">Transferase</keyword>
<evidence type="ECO:0000313" key="3">
    <source>
        <dbReference type="Proteomes" id="UP000245206"/>
    </source>
</evidence>
<organism evidence="2 3">
    <name type="scientific">Leptospira ellinghausenii</name>
    <dbReference type="NCBI Taxonomy" id="1917822"/>
    <lineage>
        <taxon>Bacteria</taxon>
        <taxon>Pseudomonadati</taxon>
        <taxon>Spirochaetota</taxon>
        <taxon>Spirochaetia</taxon>
        <taxon>Leptospirales</taxon>
        <taxon>Leptospiraceae</taxon>
        <taxon>Leptospira</taxon>
    </lineage>
</organism>
<dbReference type="GO" id="GO:0032259">
    <property type="term" value="P:methylation"/>
    <property type="evidence" value="ECO:0007669"/>
    <property type="project" value="UniProtKB-KW"/>
</dbReference>